<dbReference type="Pfam" id="PF15580">
    <property type="entry name" value="Imm53"/>
    <property type="match status" value="1"/>
</dbReference>
<reference evidence="1 2" key="1">
    <citation type="journal article" date="2018" name="Int. J. Syst. Evol. Microbiol.">
        <title>Methylomusa anaerophila gen. nov., sp. nov., an anaerobic methanol-utilizing bacterium isolated from a microbial fuel cell.</title>
        <authorList>
            <person name="Amano N."/>
            <person name="Yamamuro A."/>
            <person name="Miyahara M."/>
            <person name="Kouzuma A."/>
            <person name="Abe T."/>
            <person name="Watanabe K."/>
        </authorList>
    </citation>
    <scope>NUCLEOTIDE SEQUENCE [LARGE SCALE GENOMIC DNA]</scope>
    <source>
        <strain evidence="1 2">MMFC1</strain>
    </source>
</reference>
<dbReference type="AlphaFoldDB" id="A0A348ALH1"/>
<name>A0A348ALH1_9FIRM</name>
<dbReference type="InterPro" id="IPR028228">
    <property type="entry name" value="Imm53"/>
</dbReference>
<dbReference type="Proteomes" id="UP000276437">
    <property type="component" value="Chromosome"/>
</dbReference>
<evidence type="ECO:0000313" key="2">
    <source>
        <dbReference type="Proteomes" id="UP000276437"/>
    </source>
</evidence>
<dbReference type="KEGG" id="mana:MAMMFC1_02604"/>
<organism evidence="1 2">
    <name type="scientific">Methylomusa anaerophila</name>
    <dbReference type="NCBI Taxonomy" id="1930071"/>
    <lineage>
        <taxon>Bacteria</taxon>
        <taxon>Bacillati</taxon>
        <taxon>Bacillota</taxon>
        <taxon>Negativicutes</taxon>
        <taxon>Selenomonadales</taxon>
        <taxon>Sporomusaceae</taxon>
        <taxon>Methylomusa</taxon>
    </lineage>
</organism>
<sequence>MSLKWLETWYKNHCDGSWEHLYGIKIDTLDNPGWRIHINLFDTEVENKDFKPVKIERTESDWVHCTVKNYIFQGAGGPENLEEILEVFKIWVTH</sequence>
<evidence type="ECO:0008006" key="3">
    <source>
        <dbReference type="Google" id="ProtNLM"/>
    </source>
</evidence>
<dbReference type="RefSeq" id="WP_197723815.1">
    <property type="nucleotide sequence ID" value="NZ_AP018449.1"/>
</dbReference>
<gene>
    <name evidence="1" type="ORF">MAMMFC1_02604</name>
</gene>
<protein>
    <recommendedName>
        <fullName evidence="3">Rhodanese-related sulfurtransferase</fullName>
    </recommendedName>
</protein>
<keyword evidence="2" id="KW-1185">Reference proteome</keyword>
<dbReference type="EMBL" id="AP018449">
    <property type="protein sequence ID" value="BBB91919.1"/>
    <property type="molecule type" value="Genomic_DNA"/>
</dbReference>
<evidence type="ECO:0000313" key="1">
    <source>
        <dbReference type="EMBL" id="BBB91919.1"/>
    </source>
</evidence>
<accession>A0A348ALH1</accession>
<proteinExistence type="predicted"/>